<sequence>MAISSPPPPSSLHHGQVASPHRQLASIQQGLIDHGSLTFWVDADAMDNGFHHDHHGRQGCSLCCTDQTISTFLMLQGMFSLSLQATQGLLDSLPELMNVLPCPPDNSCVSKLARTVKVAYRLHVKGAHHRPGYRLDRPESVGGKTSGKSENTAPSLAQVASGGRPGAPRYRGDGSVAGKRS</sequence>
<keyword evidence="4" id="KW-1185">Reference proteome</keyword>
<dbReference type="EMBL" id="AQGQ01000045">
    <property type="protein sequence ID" value="EOD55447.1"/>
    <property type="molecule type" value="Genomic_DNA"/>
</dbReference>
<evidence type="ECO:0000313" key="4">
    <source>
        <dbReference type="Proteomes" id="UP000013526"/>
    </source>
</evidence>
<feature type="region of interest" description="Disordered" evidence="1">
    <location>
        <begin position="129"/>
        <end position="181"/>
    </location>
</feature>
<name>R1F6R6_9GAMM</name>
<proteinExistence type="predicted"/>
<evidence type="ECO:0000256" key="1">
    <source>
        <dbReference type="SAM" id="MobiDB-lite"/>
    </source>
</evidence>
<accession>R1F6R6</accession>
<feature type="domain" description="Transposase DDE" evidence="2">
    <location>
        <begin position="34"/>
        <end position="120"/>
    </location>
</feature>
<dbReference type="AlphaFoldDB" id="R1F6R6"/>
<protein>
    <submittedName>
        <fullName evidence="3">Transposase</fullName>
    </submittedName>
</protein>
<reference evidence="3 4" key="1">
    <citation type="journal article" date="2013" name="Genome Announc.">
        <title>Draft Genome Sequence of Aeromonas molluscorum Strain 848TT, Isolated from Bivalve Molluscs.</title>
        <authorList>
            <person name="Spataro N."/>
            <person name="Farfan M."/>
            <person name="Albarral V."/>
            <person name="Sanglas A."/>
            <person name="Loren J.G."/>
            <person name="Fuste M.C."/>
            <person name="Bosch E."/>
        </authorList>
    </citation>
    <scope>NUCLEOTIDE SEQUENCE [LARGE SCALE GENOMIC DNA]</scope>
    <source>
        <strain evidence="3 4">848</strain>
    </source>
</reference>
<dbReference type="InterPro" id="IPR025668">
    <property type="entry name" value="Tnp_DDE_dom"/>
</dbReference>
<evidence type="ECO:0000313" key="3">
    <source>
        <dbReference type="EMBL" id="EOD55447.1"/>
    </source>
</evidence>
<evidence type="ECO:0000259" key="2">
    <source>
        <dbReference type="Pfam" id="PF13737"/>
    </source>
</evidence>
<feature type="compositionally biased region" description="Polar residues" evidence="1">
    <location>
        <begin position="146"/>
        <end position="155"/>
    </location>
</feature>
<organism evidence="3 4">
    <name type="scientific">Aeromonas molluscorum 848</name>
    <dbReference type="NCBI Taxonomy" id="1268236"/>
    <lineage>
        <taxon>Bacteria</taxon>
        <taxon>Pseudomonadati</taxon>
        <taxon>Pseudomonadota</taxon>
        <taxon>Gammaproteobacteria</taxon>
        <taxon>Aeromonadales</taxon>
        <taxon>Aeromonadaceae</taxon>
        <taxon>Aeromonas</taxon>
    </lineage>
</organism>
<gene>
    <name evidence="3" type="ORF">G113_08900</name>
</gene>
<comment type="caution">
    <text evidence="3">The sequence shown here is derived from an EMBL/GenBank/DDBJ whole genome shotgun (WGS) entry which is preliminary data.</text>
</comment>
<dbReference type="Pfam" id="PF13737">
    <property type="entry name" value="DDE_Tnp_1_5"/>
    <property type="match status" value="1"/>
</dbReference>
<dbReference type="Proteomes" id="UP000013526">
    <property type="component" value="Unassembled WGS sequence"/>
</dbReference>